<proteinExistence type="predicted"/>
<gene>
    <name evidence="3" type="ORF">PILCRDRAFT_305146</name>
</gene>
<feature type="compositionally biased region" description="Polar residues" evidence="2">
    <location>
        <begin position="30"/>
        <end position="43"/>
    </location>
</feature>
<reference evidence="3 4" key="1">
    <citation type="submission" date="2014-04" db="EMBL/GenBank/DDBJ databases">
        <authorList>
            <consortium name="DOE Joint Genome Institute"/>
            <person name="Kuo A."/>
            <person name="Tarkka M."/>
            <person name="Buscot F."/>
            <person name="Kohler A."/>
            <person name="Nagy L.G."/>
            <person name="Floudas D."/>
            <person name="Copeland A."/>
            <person name="Barry K.W."/>
            <person name="Cichocki N."/>
            <person name="Veneault-Fourrey C."/>
            <person name="LaButti K."/>
            <person name="Lindquist E.A."/>
            <person name="Lipzen A."/>
            <person name="Lundell T."/>
            <person name="Morin E."/>
            <person name="Murat C."/>
            <person name="Sun H."/>
            <person name="Tunlid A."/>
            <person name="Henrissat B."/>
            <person name="Grigoriev I.V."/>
            <person name="Hibbett D.S."/>
            <person name="Martin F."/>
            <person name="Nordberg H.P."/>
            <person name="Cantor M.N."/>
            <person name="Hua S.X."/>
        </authorList>
    </citation>
    <scope>NUCLEOTIDE SEQUENCE [LARGE SCALE GENOMIC DNA]</scope>
    <source>
        <strain evidence="3 4">F 1598</strain>
    </source>
</reference>
<feature type="compositionally biased region" description="Polar residues" evidence="2">
    <location>
        <begin position="409"/>
        <end position="424"/>
    </location>
</feature>
<feature type="compositionally biased region" description="Polar residues" evidence="2">
    <location>
        <begin position="333"/>
        <end position="356"/>
    </location>
</feature>
<protein>
    <submittedName>
        <fullName evidence="3">Uncharacterized protein</fullName>
    </submittedName>
</protein>
<feature type="region of interest" description="Disordered" evidence="2">
    <location>
        <begin position="249"/>
        <end position="472"/>
    </location>
</feature>
<evidence type="ECO:0000313" key="3">
    <source>
        <dbReference type="EMBL" id="KIM87234.1"/>
    </source>
</evidence>
<evidence type="ECO:0000313" key="4">
    <source>
        <dbReference type="Proteomes" id="UP000054166"/>
    </source>
</evidence>
<feature type="region of interest" description="Disordered" evidence="2">
    <location>
        <begin position="1"/>
        <end position="43"/>
    </location>
</feature>
<dbReference type="EMBL" id="KN832980">
    <property type="protein sequence ID" value="KIM87234.1"/>
    <property type="molecule type" value="Genomic_DNA"/>
</dbReference>
<name>A0A0C3G622_PILCF</name>
<evidence type="ECO:0000256" key="2">
    <source>
        <dbReference type="SAM" id="MobiDB-lite"/>
    </source>
</evidence>
<sequence>MTLSSTSPSHQQEVDTTTTTTSRGAPHSGASLTSTMPASMPGTITQANDRMYRHGRQLVSIGETPEVAHNVGQSGSLHLSGTLGPSNPPSALNRSGSQAIVQPPRPIRLMEKKFDALEKRCDQQQEQYNRLEKQYHAVVKHSKSQDRKIQRLEDRLKDHYQRCDSNQEDCANQISKILRDISTIREDMEQQISRVHKQSSEMRTDMGDIRSRMTENALLNGNPATSTHIVVGAESITRFLNSGVMHNNGGQQFGQKYKGHSHNRNNHQPHRRFHTPPGKFEGRHLPGPNRFRSEGVRGNNDGWHPSMPPPQNHPRGNGNKYNMDNSDRPPSDRSFQFNRSWEGQTADPSRQPSVGSQLPVKKRRWGPRLNDPNGIDVLPTAPNPDDAKVGDTHVADSVQSPESAGPLSMTITNQNIRVRSQSPSDFWEDDYEQRDEDRAPTGEASGSASAPGKGTITAVSGDAVERNPWASP</sequence>
<feature type="compositionally biased region" description="Polar residues" evidence="2">
    <location>
        <begin position="71"/>
        <end position="100"/>
    </location>
</feature>
<keyword evidence="1" id="KW-0175">Coiled coil</keyword>
<feature type="compositionally biased region" description="Basic residues" evidence="2">
    <location>
        <begin position="257"/>
        <end position="274"/>
    </location>
</feature>
<reference evidence="4" key="2">
    <citation type="submission" date="2015-01" db="EMBL/GenBank/DDBJ databases">
        <title>Evolutionary Origins and Diversification of the Mycorrhizal Mutualists.</title>
        <authorList>
            <consortium name="DOE Joint Genome Institute"/>
            <consortium name="Mycorrhizal Genomics Consortium"/>
            <person name="Kohler A."/>
            <person name="Kuo A."/>
            <person name="Nagy L.G."/>
            <person name="Floudas D."/>
            <person name="Copeland A."/>
            <person name="Barry K.W."/>
            <person name="Cichocki N."/>
            <person name="Veneault-Fourrey C."/>
            <person name="LaButti K."/>
            <person name="Lindquist E.A."/>
            <person name="Lipzen A."/>
            <person name="Lundell T."/>
            <person name="Morin E."/>
            <person name="Murat C."/>
            <person name="Riley R."/>
            <person name="Ohm R."/>
            <person name="Sun H."/>
            <person name="Tunlid A."/>
            <person name="Henrissat B."/>
            <person name="Grigoriev I.V."/>
            <person name="Hibbett D.S."/>
            <person name="Martin F."/>
        </authorList>
    </citation>
    <scope>NUCLEOTIDE SEQUENCE [LARGE SCALE GENOMIC DNA]</scope>
    <source>
        <strain evidence="4">F 1598</strain>
    </source>
</reference>
<accession>A0A0C3G622</accession>
<dbReference type="InParanoid" id="A0A0C3G622"/>
<feature type="region of interest" description="Disordered" evidence="2">
    <location>
        <begin position="69"/>
        <end position="101"/>
    </location>
</feature>
<dbReference type="Proteomes" id="UP000054166">
    <property type="component" value="Unassembled WGS sequence"/>
</dbReference>
<feature type="compositionally biased region" description="Polar residues" evidence="2">
    <location>
        <begin position="1"/>
        <end position="15"/>
    </location>
</feature>
<feature type="coiled-coil region" evidence="1">
    <location>
        <begin position="107"/>
        <end position="169"/>
    </location>
</feature>
<evidence type="ECO:0000256" key="1">
    <source>
        <dbReference type="SAM" id="Coils"/>
    </source>
</evidence>
<organism evidence="3 4">
    <name type="scientific">Piloderma croceum (strain F 1598)</name>
    <dbReference type="NCBI Taxonomy" id="765440"/>
    <lineage>
        <taxon>Eukaryota</taxon>
        <taxon>Fungi</taxon>
        <taxon>Dikarya</taxon>
        <taxon>Basidiomycota</taxon>
        <taxon>Agaricomycotina</taxon>
        <taxon>Agaricomycetes</taxon>
        <taxon>Agaricomycetidae</taxon>
        <taxon>Atheliales</taxon>
        <taxon>Atheliaceae</taxon>
        <taxon>Piloderma</taxon>
    </lineage>
</organism>
<dbReference type="HOGENOM" id="CLU_578863_0_0_1"/>
<feature type="compositionally biased region" description="Basic and acidic residues" evidence="2">
    <location>
        <begin position="385"/>
        <end position="394"/>
    </location>
</feature>
<dbReference type="AlphaFoldDB" id="A0A0C3G622"/>
<keyword evidence="4" id="KW-1185">Reference proteome</keyword>